<evidence type="ECO:0000256" key="15">
    <source>
        <dbReference type="ARBA" id="ARBA00071773"/>
    </source>
</evidence>
<keyword evidence="16" id="KW-0175">Coiled coil</keyword>
<dbReference type="CTD" id="4901"/>
<dbReference type="GO" id="GO:0005634">
    <property type="term" value="C:nucleus"/>
    <property type="evidence" value="ECO:0007669"/>
    <property type="project" value="UniProtKB-SubCell"/>
</dbReference>
<dbReference type="InterPro" id="IPR046347">
    <property type="entry name" value="bZIP_sf"/>
</dbReference>
<keyword evidence="10" id="KW-0010">Activator</keyword>
<dbReference type="InterPro" id="IPR008917">
    <property type="entry name" value="TF_DNA-bd_sf"/>
</dbReference>
<dbReference type="AlphaFoldDB" id="A0A8B8WL39"/>
<dbReference type="Pfam" id="PF03131">
    <property type="entry name" value="bZIP_Maf"/>
    <property type="match status" value="1"/>
</dbReference>
<dbReference type="InterPro" id="IPR004826">
    <property type="entry name" value="bZIP_Maf"/>
</dbReference>
<dbReference type="GO" id="GO:0000981">
    <property type="term" value="F:DNA-binding transcription factor activity, RNA polymerase II-specific"/>
    <property type="evidence" value="ECO:0007669"/>
    <property type="project" value="TreeGrafter"/>
</dbReference>
<evidence type="ECO:0000256" key="6">
    <source>
        <dbReference type="ARBA" id="ARBA00022499"/>
    </source>
</evidence>
<feature type="coiled-coil region" evidence="16">
    <location>
        <begin position="199"/>
        <end position="233"/>
    </location>
</feature>
<evidence type="ECO:0000256" key="8">
    <source>
        <dbReference type="ARBA" id="ARBA00023015"/>
    </source>
</evidence>
<evidence type="ECO:0000256" key="3">
    <source>
        <dbReference type="ARBA" id="ARBA00007163"/>
    </source>
</evidence>
<comment type="subunit">
    <text evidence="14">Interacts with FIZ1; this interaction represses transactivation. Interacts (via the leucine-zipper domain) with CRX.</text>
</comment>
<keyword evidence="4" id="KW-0217">Developmental protein</keyword>
<feature type="domain" description="BZIP" evidence="18">
    <location>
        <begin position="174"/>
        <end position="237"/>
    </location>
</feature>
<feature type="region of interest" description="Disordered" evidence="17">
    <location>
        <begin position="235"/>
        <end position="255"/>
    </location>
</feature>
<keyword evidence="5" id="KW-0963">Cytoplasm</keyword>
<dbReference type="GO" id="GO:0046548">
    <property type="term" value="P:retinal rod cell development"/>
    <property type="evidence" value="ECO:0007669"/>
    <property type="project" value="TreeGrafter"/>
</dbReference>
<dbReference type="Pfam" id="PF08383">
    <property type="entry name" value="Maf_N"/>
    <property type="match status" value="1"/>
</dbReference>
<dbReference type="Proteomes" id="UP000694857">
    <property type="component" value="Chromosome 2"/>
</dbReference>
<gene>
    <name evidence="20" type="primary">NRL</name>
</gene>
<dbReference type="InterPro" id="IPR024874">
    <property type="entry name" value="Transcription_factor_Maf_fam"/>
</dbReference>
<dbReference type="InterPro" id="IPR013592">
    <property type="entry name" value="Maf_TF_N"/>
</dbReference>
<dbReference type="GO" id="GO:0005737">
    <property type="term" value="C:cytoplasm"/>
    <property type="evidence" value="ECO:0007669"/>
    <property type="project" value="UniProtKB-SubCell"/>
</dbReference>
<evidence type="ECO:0000256" key="11">
    <source>
        <dbReference type="ARBA" id="ARBA00023163"/>
    </source>
</evidence>
<evidence type="ECO:0000256" key="5">
    <source>
        <dbReference type="ARBA" id="ARBA00022490"/>
    </source>
</evidence>
<dbReference type="SUPFAM" id="SSF47454">
    <property type="entry name" value="A DNA-binding domain in eukaryotic transcription factors"/>
    <property type="match status" value="1"/>
</dbReference>
<evidence type="ECO:0000313" key="20">
    <source>
        <dbReference type="RefSeq" id="XP_036697929.1"/>
    </source>
</evidence>
<feature type="region of interest" description="Disordered" evidence="17">
    <location>
        <begin position="103"/>
        <end position="142"/>
    </location>
</feature>
<dbReference type="GO" id="GO:0045944">
    <property type="term" value="P:positive regulation of transcription by RNA polymerase II"/>
    <property type="evidence" value="ECO:0007669"/>
    <property type="project" value="UniProtKB-ARBA"/>
</dbReference>
<accession>A0A8B8WL39</accession>
<keyword evidence="7" id="KW-0832">Ubl conjugation</keyword>
<keyword evidence="12" id="KW-0539">Nucleus</keyword>
<dbReference type="CDD" id="cd14718">
    <property type="entry name" value="bZIP_Maf_large"/>
    <property type="match status" value="1"/>
</dbReference>
<dbReference type="FunFam" id="1.20.5.170:FF:000071">
    <property type="entry name" value="Neural retina-specific leucine zipper protein"/>
    <property type="match status" value="1"/>
</dbReference>
<evidence type="ECO:0000256" key="1">
    <source>
        <dbReference type="ARBA" id="ARBA00004123"/>
    </source>
</evidence>
<evidence type="ECO:0000256" key="17">
    <source>
        <dbReference type="SAM" id="MobiDB-lite"/>
    </source>
</evidence>
<feature type="region of interest" description="Disordered" evidence="17">
    <location>
        <begin position="27"/>
        <end position="65"/>
    </location>
</feature>
<evidence type="ECO:0000313" key="19">
    <source>
        <dbReference type="Proteomes" id="UP000694857"/>
    </source>
</evidence>
<evidence type="ECO:0000256" key="13">
    <source>
        <dbReference type="ARBA" id="ARBA00055281"/>
    </source>
</evidence>
<evidence type="ECO:0000256" key="14">
    <source>
        <dbReference type="ARBA" id="ARBA00066263"/>
    </source>
</evidence>
<keyword evidence="11" id="KW-0804">Transcription</keyword>
<reference evidence="20" key="1">
    <citation type="submission" date="2025-08" db="UniProtKB">
        <authorList>
            <consortium name="RefSeq"/>
        </authorList>
    </citation>
    <scope>IDENTIFICATION</scope>
    <source>
        <tissue evidence="20">Epidermis and Blubber</tissue>
    </source>
</reference>
<comment type="function">
    <text evidence="13">Acts as a transcriptional activator which regulates the expression of several rod-specific genes, including RHO and PDE6B. Also functions as a transcriptional coactivator, stimulating transcription mediated by the transcription factor CRX and NR2E3. Binds to the rhodopsin promoter in a sequence-specific manner.</text>
</comment>
<evidence type="ECO:0000256" key="10">
    <source>
        <dbReference type="ARBA" id="ARBA00023159"/>
    </source>
</evidence>
<dbReference type="RefSeq" id="XP_036697929.1">
    <property type="nucleotide sequence ID" value="XM_036842034.1"/>
</dbReference>
<comment type="subcellular location">
    <subcellularLocation>
        <location evidence="2">Cytoplasm</location>
    </subcellularLocation>
    <subcellularLocation>
        <location evidence="1">Nucleus</location>
    </subcellularLocation>
</comment>
<protein>
    <recommendedName>
        <fullName evidence="15">Neural retina-specific leucine zipper protein</fullName>
    </recommendedName>
</protein>
<evidence type="ECO:0000256" key="12">
    <source>
        <dbReference type="ARBA" id="ARBA00023242"/>
    </source>
</evidence>
<dbReference type="PANTHER" id="PTHR10129">
    <property type="entry name" value="TRANSCRIPTION FACTOR MAF"/>
    <property type="match status" value="1"/>
</dbReference>
<evidence type="ECO:0000256" key="2">
    <source>
        <dbReference type="ARBA" id="ARBA00004496"/>
    </source>
</evidence>
<evidence type="ECO:0000256" key="4">
    <source>
        <dbReference type="ARBA" id="ARBA00022473"/>
    </source>
</evidence>
<keyword evidence="6" id="KW-1017">Isopeptide bond</keyword>
<evidence type="ECO:0000256" key="7">
    <source>
        <dbReference type="ARBA" id="ARBA00022843"/>
    </source>
</evidence>
<keyword evidence="9" id="KW-0238">DNA-binding</keyword>
<sequence>MALPPSPLAMEYVNDFDLMKFEVKREPLEGRSGPPTASLGSTPYSSVPPSPTFSEPGTVGATEGTRPGLEELYWLATLQQQLGAGEVLGLSPEEAVELLQGQGPVPVEGSHPYYPGSPEETGAQHAQREMSSLNQEEEGEDKLAERFSDAALVSMSVRELNRQLRGCGRDEALRLKQRRRTLKNRGYAQACRSKRLQQRRGLEAERARLAAQLDALRAEVTRLARERDLYKARCDRLAPSGPGPEATPSSSSEPLAAEWWSRWAGGAHHPGGGCTIH</sequence>
<proteinExistence type="inferred from homology"/>
<dbReference type="Gene3D" id="1.20.5.170">
    <property type="match status" value="1"/>
</dbReference>
<dbReference type="PANTHER" id="PTHR10129:SF24">
    <property type="entry name" value="NEURAL RETINA-SPECIFIC LEUCINE ZIPPER PROTEIN"/>
    <property type="match status" value="1"/>
</dbReference>
<evidence type="ECO:0000256" key="16">
    <source>
        <dbReference type="SAM" id="Coils"/>
    </source>
</evidence>
<keyword evidence="19" id="KW-1185">Reference proteome</keyword>
<dbReference type="OrthoDB" id="5974330at2759"/>
<keyword evidence="8" id="KW-0805">Transcription regulation</keyword>
<dbReference type="PROSITE" id="PS50217">
    <property type="entry name" value="BZIP"/>
    <property type="match status" value="1"/>
</dbReference>
<dbReference type="InterPro" id="IPR004827">
    <property type="entry name" value="bZIP"/>
</dbReference>
<dbReference type="GeneID" id="118889886"/>
<dbReference type="GO" id="GO:0000978">
    <property type="term" value="F:RNA polymerase II cis-regulatory region sequence-specific DNA binding"/>
    <property type="evidence" value="ECO:0007669"/>
    <property type="project" value="TreeGrafter"/>
</dbReference>
<evidence type="ECO:0000256" key="9">
    <source>
        <dbReference type="ARBA" id="ARBA00023125"/>
    </source>
</evidence>
<dbReference type="SMART" id="SM00338">
    <property type="entry name" value="BRLZ"/>
    <property type="match status" value="1"/>
</dbReference>
<evidence type="ECO:0000259" key="18">
    <source>
        <dbReference type="PROSITE" id="PS50217"/>
    </source>
</evidence>
<organism evidence="19 20">
    <name type="scientific">Balaenoptera musculus</name>
    <name type="common">Blue whale</name>
    <dbReference type="NCBI Taxonomy" id="9771"/>
    <lineage>
        <taxon>Eukaryota</taxon>
        <taxon>Metazoa</taxon>
        <taxon>Chordata</taxon>
        <taxon>Craniata</taxon>
        <taxon>Vertebrata</taxon>
        <taxon>Euteleostomi</taxon>
        <taxon>Mammalia</taxon>
        <taxon>Eutheria</taxon>
        <taxon>Laurasiatheria</taxon>
        <taxon>Artiodactyla</taxon>
        <taxon>Whippomorpha</taxon>
        <taxon>Cetacea</taxon>
        <taxon>Mysticeti</taxon>
        <taxon>Balaenopteridae</taxon>
        <taxon>Balaenoptera</taxon>
    </lineage>
</organism>
<comment type="similarity">
    <text evidence="3">Belongs to the bZIP family.</text>
</comment>
<name>A0A8B8WL39_BALMU</name>
<dbReference type="KEGG" id="bmus:118889886"/>
<dbReference type="SUPFAM" id="SSF57959">
    <property type="entry name" value="Leucine zipper domain"/>
    <property type="match status" value="1"/>
</dbReference>